<dbReference type="InterPro" id="IPR002223">
    <property type="entry name" value="Kunitz_BPTI"/>
</dbReference>
<dbReference type="PANTHER" id="PTHR10083">
    <property type="entry name" value="KUNITZ-TYPE PROTEASE INHIBITOR-RELATED"/>
    <property type="match status" value="1"/>
</dbReference>
<dbReference type="InParanoid" id="A0A672H160"/>
<organism evidence="3 4">
    <name type="scientific">Salarias fasciatus</name>
    <name type="common">Jewelled blenny</name>
    <name type="synonym">Blennius fasciatus</name>
    <dbReference type="NCBI Taxonomy" id="181472"/>
    <lineage>
        <taxon>Eukaryota</taxon>
        <taxon>Metazoa</taxon>
        <taxon>Chordata</taxon>
        <taxon>Craniata</taxon>
        <taxon>Vertebrata</taxon>
        <taxon>Euteleostomi</taxon>
        <taxon>Actinopterygii</taxon>
        <taxon>Neopterygii</taxon>
        <taxon>Teleostei</taxon>
        <taxon>Neoteleostei</taxon>
        <taxon>Acanthomorphata</taxon>
        <taxon>Ovalentaria</taxon>
        <taxon>Blenniimorphae</taxon>
        <taxon>Blenniiformes</taxon>
        <taxon>Blennioidei</taxon>
        <taxon>Blenniidae</taxon>
        <taxon>Salariinae</taxon>
        <taxon>Salarias</taxon>
    </lineage>
</organism>
<dbReference type="Gene3D" id="4.10.410.10">
    <property type="entry name" value="Pancreatic trypsin inhibitor Kunitz domain"/>
    <property type="match status" value="1"/>
</dbReference>
<keyword evidence="4" id="KW-1185">Reference proteome</keyword>
<evidence type="ECO:0000313" key="4">
    <source>
        <dbReference type="Proteomes" id="UP000472267"/>
    </source>
</evidence>
<accession>A0A672H160</accession>
<dbReference type="PRINTS" id="PR00759">
    <property type="entry name" value="BASICPTASE"/>
</dbReference>
<dbReference type="PANTHER" id="PTHR10083:SF375">
    <property type="entry name" value="BPTI_KUNITZ INHIBITOR DOMAIN-CONTAINING PROTEIN"/>
    <property type="match status" value="1"/>
</dbReference>
<reference evidence="3" key="2">
    <citation type="submission" date="2025-08" db="UniProtKB">
        <authorList>
            <consortium name="Ensembl"/>
        </authorList>
    </citation>
    <scope>IDENTIFICATION</scope>
</reference>
<sequence>IIITVARQCVGQEGSESMKCDFERLPPSCHVISAAARCLQPMSEGGCSDFALFWYFHAGSAECRPFVYGGCGGTQNRFSSRRECQSLCEIDRKTRGNQSDHVGNIPSHI</sequence>
<keyword evidence="1" id="KW-1015">Disulfide bond</keyword>
<dbReference type="Ensembl" id="ENSSFAT00005024826.1">
    <property type="protein sequence ID" value="ENSSFAP00005023860.1"/>
    <property type="gene ID" value="ENSSFAG00005012304.1"/>
</dbReference>
<evidence type="ECO:0000313" key="3">
    <source>
        <dbReference type="Ensembl" id="ENSSFAP00005023860.1"/>
    </source>
</evidence>
<dbReference type="GO" id="GO:0004867">
    <property type="term" value="F:serine-type endopeptidase inhibitor activity"/>
    <property type="evidence" value="ECO:0007669"/>
    <property type="project" value="InterPro"/>
</dbReference>
<dbReference type="SMART" id="SM00131">
    <property type="entry name" value="KU"/>
    <property type="match status" value="1"/>
</dbReference>
<name>A0A672H160_SALFA</name>
<dbReference type="Proteomes" id="UP000472267">
    <property type="component" value="Chromosome 17"/>
</dbReference>
<dbReference type="InterPro" id="IPR020901">
    <property type="entry name" value="Prtase_inh_Kunz-CS"/>
</dbReference>
<dbReference type="OMA" id="TRHECES"/>
<dbReference type="AlphaFoldDB" id="A0A672H160"/>
<dbReference type="InterPro" id="IPR050098">
    <property type="entry name" value="TFPI/VKTCI-like"/>
</dbReference>
<evidence type="ECO:0000259" key="2">
    <source>
        <dbReference type="PROSITE" id="PS50279"/>
    </source>
</evidence>
<evidence type="ECO:0000256" key="1">
    <source>
        <dbReference type="ARBA" id="ARBA00023157"/>
    </source>
</evidence>
<dbReference type="PROSITE" id="PS00280">
    <property type="entry name" value="BPTI_KUNITZ_1"/>
    <property type="match status" value="1"/>
</dbReference>
<protein>
    <recommendedName>
        <fullName evidence="2">BPTI/Kunitz inhibitor domain-containing protein</fullName>
    </recommendedName>
</protein>
<reference evidence="3" key="1">
    <citation type="submission" date="2019-06" db="EMBL/GenBank/DDBJ databases">
        <authorList>
            <consortium name="Wellcome Sanger Institute Data Sharing"/>
        </authorList>
    </citation>
    <scope>NUCLEOTIDE SEQUENCE [LARGE SCALE GENOMIC DNA]</scope>
</reference>
<dbReference type="GO" id="GO:0005615">
    <property type="term" value="C:extracellular space"/>
    <property type="evidence" value="ECO:0007669"/>
    <property type="project" value="TreeGrafter"/>
</dbReference>
<proteinExistence type="predicted"/>
<reference evidence="3" key="3">
    <citation type="submission" date="2025-09" db="UniProtKB">
        <authorList>
            <consortium name="Ensembl"/>
        </authorList>
    </citation>
    <scope>IDENTIFICATION</scope>
</reference>
<dbReference type="FunFam" id="4.10.410.10:FF:000020">
    <property type="entry name" value="Collagen, type VI, alpha 3"/>
    <property type="match status" value="1"/>
</dbReference>
<dbReference type="PROSITE" id="PS50279">
    <property type="entry name" value="BPTI_KUNITZ_2"/>
    <property type="match status" value="1"/>
</dbReference>
<dbReference type="SUPFAM" id="SSF57362">
    <property type="entry name" value="BPTI-like"/>
    <property type="match status" value="1"/>
</dbReference>
<feature type="domain" description="BPTI/Kunitz inhibitor" evidence="2">
    <location>
        <begin position="38"/>
        <end position="88"/>
    </location>
</feature>
<dbReference type="Pfam" id="PF00014">
    <property type="entry name" value="Kunitz_BPTI"/>
    <property type="match status" value="1"/>
</dbReference>
<dbReference type="InterPro" id="IPR036880">
    <property type="entry name" value="Kunitz_BPTI_sf"/>
</dbReference>